<dbReference type="Proteomes" id="UP000618818">
    <property type="component" value="Unassembled WGS sequence"/>
</dbReference>
<evidence type="ECO:0000313" key="4">
    <source>
        <dbReference type="Proteomes" id="UP000618818"/>
    </source>
</evidence>
<feature type="chain" id="PRO_5046265182" description="DUF4439 domain-containing protein" evidence="2">
    <location>
        <begin position="25"/>
        <end position="171"/>
    </location>
</feature>
<keyword evidence="4" id="KW-1185">Reference proteome</keyword>
<evidence type="ECO:0008006" key="5">
    <source>
        <dbReference type="Google" id="ProtNLM"/>
    </source>
</evidence>
<sequence length="171" mass="17200">MPGRSLTRRTAVGAALVAPLVVTACDIDPPSRDDGSADAAPPPPEDSELVTAVVAALVRARSVVEAATLSVPDLTPLLEPVATAHAAHLQVLEGAVADADVPTPPPPLVPADRAGALTAVRRSEQRLLREVRRGSVDAASGDLARVLASMAASTAQHGAALAEPPAGQEGS</sequence>
<evidence type="ECO:0000256" key="1">
    <source>
        <dbReference type="SAM" id="MobiDB-lite"/>
    </source>
</evidence>
<reference evidence="3 4" key="1">
    <citation type="submission" date="2020-09" db="EMBL/GenBank/DDBJ databases">
        <title>novel species in genus Nocardioides.</title>
        <authorList>
            <person name="Zhang G."/>
        </authorList>
    </citation>
    <scope>NUCLEOTIDE SEQUENCE [LARGE SCALE GENOMIC DNA]</scope>
    <source>
        <strain evidence="3 4">KCTC 39551</strain>
    </source>
</reference>
<keyword evidence="2" id="KW-0732">Signal</keyword>
<gene>
    <name evidence="3" type="ORF">IEZ26_20025</name>
</gene>
<organism evidence="3 4">
    <name type="scientific">Nocardioides cavernae</name>
    <dbReference type="NCBI Taxonomy" id="1921566"/>
    <lineage>
        <taxon>Bacteria</taxon>
        <taxon>Bacillati</taxon>
        <taxon>Actinomycetota</taxon>
        <taxon>Actinomycetes</taxon>
        <taxon>Propionibacteriales</taxon>
        <taxon>Nocardioidaceae</taxon>
        <taxon>Nocardioides</taxon>
    </lineage>
</organism>
<dbReference type="RefSeq" id="WP_191196782.1">
    <property type="nucleotide sequence ID" value="NZ_JACXYZ010000004.1"/>
</dbReference>
<proteinExistence type="predicted"/>
<feature type="signal peptide" evidence="2">
    <location>
        <begin position="1"/>
        <end position="24"/>
    </location>
</feature>
<comment type="caution">
    <text evidence="3">The sequence shown here is derived from an EMBL/GenBank/DDBJ whole genome shotgun (WGS) entry which is preliminary data.</text>
</comment>
<feature type="region of interest" description="Disordered" evidence="1">
    <location>
        <begin position="27"/>
        <end position="47"/>
    </location>
</feature>
<dbReference type="PROSITE" id="PS51257">
    <property type="entry name" value="PROKAR_LIPOPROTEIN"/>
    <property type="match status" value="1"/>
</dbReference>
<name>A0ABR8NFM5_9ACTN</name>
<evidence type="ECO:0000256" key="2">
    <source>
        <dbReference type="SAM" id="SignalP"/>
    </source>
</evidence>
<evidence type="ECO:0000313" key="3">
    <source>
        <dbReference type="EMBL" id="MBD3926918.1"/>
    </source>
</evidence>
<dbReference type="EMBL" id="JACXYZ010000004">
    <property type="protein sequence ID" value="MBD3926918.1"/>
    <property type="molecule type" value="Genomic_DNA"/>
</dbReference>
<protein>
    <recommendedName>
        <fullName evidence="5">DUF4439 domain-containing protein</fullName>
    </recommendedName>
</protein>
<accession>A0ABR8NFM5</accession>